<feature type="domain" description="Response regulatory" evidence="7">
    <location>
        <begin position="12"/>
        <end position="131"/>
    </location>
</feature>
<keyword evidence="1 6" id="KW-0597">Phosphoprotein</keyword>
<dbReference type="Pfam" id="PF00072">
    <property type="entry name" value="Response_reg"/>
    <property type="match status" value="1"/>
</dbReference>
<dbReference type="EMBL" id="GL890975">
    <property type="protein sequence ID" value="EGJ28383.1"/>
    <property type="molecule type" value="Genomic_DNA"/>
</dbReference>
<evidence type="ECO:0000313" key="8">
    <source>
        <dbReference type="EMBL" id="EGJ28383.1"/>
    </source>
</evidence>
<dbReference type="PANTHER" id="PTHR44591">
    <property type="entry name" value="STRESS RESPONSE REGULATOR PROTEIN 1"/>
    <property type="match status" value="1"/>
</dbReference>
<dbReference type="FunFam" id="3.40.50.2300:FF:000001">
    <property type="entry name" value="DNA-binding response regulator PhoB"/>
    <property type="match status" value="1"/>
</dbReference>
<reference evidence="9" key="1">
    <citation type="journal article" date="2011" name="Proc. Natl. Acad. Sci. U.S.A.">
        <title>Genomic insights into the physiology and ecology of the marine filamentous cyanobacterium Lyngbya majuscula.</title>
        <authorList>
            <person name="Jones A.C."/>
            <person name="Monroe E.A."/>
            <person name="Podell S."/>
            <person name="Hess W.R."/>
            <person name="Klages S."/>
            <person name="Esquenazi E."/>
            <person name="Niessen S."/>
            <person name="Hoover H."/>
            <person name="Rothmann M."/>
            <person name="Lasken R.S."/>
            <person name="Yates J.R.III."/>
            <person name="Reinhardt R."/>
            <person name="Kube M."/>
            <person name="Burkart M.D."/>
            <person name="Allen E.E."/>
            <person name="Dorrestein P.C."/>
            <person name="Gerwick W.H."/>
            <person name="Gerwick L."/>
        </authorList>
    </citation>
    <scope>NUCLEOTIDE SEQUENCE [LARGE SCALE GENOMIC DNA]</scope>
    <source>
        <strain evidence="9">3L</strain>
    </source>
</reference>
<keyword evidence="3" id="KW-0805">Transcription regulation</keyword>
<evidence type="ECO:0000256" key="6">
    <source>
        <dbReference type="PROSITE-ProRule" id="PRU00169"/>
    </source>
</evidence>
<evidence type="ECO:0000256" key="4">
    <source>
        <dbReference type="ARBA" id="ARBA00023125"/>
    </source>
</evidence>
<dbReference type="InterPro" id="IPR011006">
    <property type="entry name" value="CheY-like_superfamily"/>
</dbReference>
<keyword evidence="4" id="KW-0238">DNA-binding</keyword>
<dbReference type="AlphaFoldDB" id="F4Y464"/>
<evidence type="ECO:0000256" key="5">
    <source>
        <dbReference type="ARBA" id="ARBA00023163"/>
    </source>
</evidence>
<protein>
    <submittedName>
        <fullName evidence="8">Two-component response regulator, CheY subfamily</fullName>
    </submittedName>
</protein>
<sequence length="145" mass="16559">MLYPADYSMTKKILIVDDEPYMRLLIEQTLEDLEDEGVELLTAEDGEDALEQVKSEQPNLVFLDLMMPKMSGFDVCNQIKNVLCIKDIYVIMLTAKGQEFDKQKGKEVGTDMYLTKPFDPDQVLEKSQEILGITATSVKYPNLLR</sequence>
<dbReference type="InterPro" id="IPR001789">
    <property type="entry name" value="Sig_transdc_resp-reg_receiver"/>
</dbReference>
<keyword evidence="5" id="KW-0804">Transcription</keyword>
<evidence type="ECO:0000313" key="9">
    <source>
        <dbReference type="Proteomes" id="UP000003959"/>
    </source>
</evidence>
<name>F4Y464_9CYAN</name>
<proteinExistence type="predicted"/>
<dbReference type="Proteomes" id="UP000003959">
    <property type="component" value="Unassembled WGS sequence"/>
</dbReference>
<dbReference type="eggNOG" id="COG0745">
    <property type="taxonomic scope" value="Bacteria"/>
</dbReference>
<dbReference type="GO" id="GO:0000160">
    <property type="term" value="P:phosphorelay signal transduction system"/>
    <property type="evidence" value="ECO:0007669"/>
    <property type="project" value="UniProtKB-KW"/>
</dbReference>
<evidence type="ECO:0000259" key="7">
    <source>
        <dbReference type="PROSITE" id="PS50110"/>
    </source>
</evidence>
<organism evidence="8 9">
    <name type="scientific">Moorena producens 3L</name>
    <dbReference type="NCBI Taxonomy" id="489825"/>
    <lineage>
        <taxon>Bacteria</taxon>
        <taxon>Bacillati</taxon>
        <taxon>Cyanobacteriota</taxon>
        <taxon>Cyanophyceae</taxon>
        <taxon>Coleofasciculales</taxon>
        <taxon>Coleofasciculaceae</taxon>
        <taxon>Moorena</taxon>
    </lineage>
</organism>
<evidence type="ECO:0000256" key="2">
    <source>
        <dbReference type="ARBA" id="ARBA00023012"/>
    </source>
</evidence>
<keyword evidence="2" id="KW-0902">Two-component regulatory system</keyword>
<feature type="modified residue" description="4-aspartylphosphate" evidence="6">
    <location>
        <position position="64"/>
    </location>
</feature>
<gene>
    <name evidence="8" type="ORF">LYNGBM3L_74740</name>
</gene>
<dbReference type="SUPFAM" id="SSF52172">
    <property type="entry name" value="CheY-like"/>
    <property type="match status" value="1"/>
</dbReference>
<evidence type="ECO:0000256" key="1">
    <source>
        <dbReference type="ARBA" id="ARBA00022553"/>
    </source>
</evidence>
<dbReference type="PANTHER" id="PTHR44591:SF3">
    <property type="entry name" value="RESPONSE REGULATORY DOMAIN-CONTAINING PROTEIN"/>
    <property type="match status" value="1"/>
</dbReference>
<dbReference type="GO" id="GO:0003677">
    <property type="term" value="F:DNA binding"/>
    <property type="evidence" value="ECO:0007669"/>
    <property type="project" value="UniProtKB-KW"/>
</dbReference>
<dbReference type="Gene3D" id="3.40.50.2300">
    <property type="match status" value="1"/>
</dbReference>
<dbReference type="InterPro" id="IPR050595">
    <property type="entry name" value="Bact_response_regulator"/>
</dbReference>
<evidence type="ECO:0000256" key="3">
    <source>
        <dbReference type="ARBA" id="ARBA00023015"/>
    </source>
</evidence>
<accession>F4Y464</accession>
<dbReference type="SMART" id="SM00448">
    <property type="entry name" value="REC"/>
    <property type="match status" value="1"/>
</dbReference>
<keyword evidence="9" id="KW-1185">Reference proteome</keyword>
<dbReference type="HOGENOM" id="CLU_000445_69_17_3"/>
<dbReference type="PROSITE" id="PS50110">
    <property type="entry name" value="RESPONSE_REGULATORY"/>
    <property type="match status" value="1"/>
</dbReference>